<keyword evidence="2" id="KW-1185">Reference proteome</keyword>
<gene>
    <name evidence="1" type="ORF">GLOIN_2v1761670</name>
</gene>
<organism evidence="1 2">
    <name type="scientific">Rhizophagus irregularis (strain DAOM 181602 / DAOM 197198 / MUCL 43194)</name>
    <name type="common">Arbuscular mycorrhizal fungus</name>
    <name type="synonym">Glomus intraradices</name>
    <dbReference type="NCBI Taxonomy" id="747089"/>
    <lineage>
        <taxon>Eukaryota</taxon>
        <taxon>Fungi</taxon>
        <taxon>Fungi incertae sedis</taxon>
        <taxon>Mucoromycota</taxon>
        <taxon>Glomeromycotina</taxon>
        <taxon>Glomeromycetes</taxon>
        <taxon>Glomerales</taxon>
        <taxon>Glomeraceae</taxon>
        <taxon>Rhizophagus</taxon>
    </lineage>
</organism>
<dbReference type="VEuPathDB" id="FungiDB:RhiirFUN_008083"/>
<dbReference type="Proteomes" id="UP000018888">
    <property type="component" value="Unassembled WGS sequence"/>
</dbReference>
<evidence type="ECO:0000313" key="1">
    <source>
        <dbReference type="EMBL" id="POG82754.1"/>
    </source>
</evidence>
<reference evidence="1 2" key="1">
    <citation type="journal article" date="2013" name="Proc. Natl. Acad. Sci. U.S.A.">
        <title>Genome of an arbuscular mycorrhizal fungus provides insight into the oldest plant symbiosis.</title>
        <authorList>
            <person name="Tisserant E."/>
            <person name="Malbreil M."/>
            <person name="Kuo A."/>
            <person name="Kohler A."/>
            <person name="Symeonidi A."/>
            <person name="Balestrini R."/>
            <person name="Charron P."/>
            <person name="Duensing N."/>
            <person name="Frei Dit Frey N."/>
            <person name="Gianinazzi-Pearson V."/>
            <person name="Gilbert L.B."/>
            <person name="Handa Y."/>
            <person name="Herr J.R."/>
            <person name="Hijri M."/>
            <person name="Koul R."/>
            <person name="Kawaguchi M."/>
            <person name="Krajinski F."/>
            <person name="Lammers P.J."/>
            <person name="Masclaux F.G."/>
            <person name="Murat C."/>
            <person name="Morin E."/>
            <person name="Ndikumana S."/>
            <person name="Pagni M."/>
            <person name="Petitpierre D."/>
            <person name="Requena N."/>
            <person name="Rosikiewicz P."/>
            <person name="Riley R."/>
            <person name="Saito K."/>
            <person name="San Clemente H."/>
            <person name="Shapiro H."/>
            <person name="van Tuinen D."/>
            <person name="Becard G."/>
            <person name="Bonfante P."/>
            <person name="Paszkowski U."/>
            <person name="Shachar-Hill Y.Y."/>
            <person name="Tuskan G.A."/>
            <person name="Young P.W."/>
            <person name="Sanders I.R."/>
            <person name="Henrissat B."/>
            <person name="Rensing S.A."/>
            <person name="Grigoriev I.V."/>
            <person name="Corradi N."/>
            <person name="Roux C."/>
            <person name="Martin F."/>
        </authorList>
    </citation>
    <scope>NUCLEOTIDE SEQUENCE [LARGE SCALE GENOMIC DNA]</scope>
    <source>
        <strain evidence="1 2">DAOM 197198</strain>
    </source>
</reference>
<accession>A0A2P4QYM8</accession>
<reference evidence="1 2" key="2">
    <citation type="journal article" date="2018" name="New Phytol.">
        <title>High intraspecific genome diversity in the model arbuscular mycorrhizal symbiont Rhizophagus irregularis.</title>
        <authorList>
            <person name="Chen E.C.H."/>
            <person name="Morin E."/>
            <person name="Beaudet D."/>
            <person name="Noel J."/>
            <person name="Yildirir G."/>
            <person name="Ndikumana S."/>
            <person name="Charron P."/>
            <person name="St-Onge C."/>
            <person name="Giorgi J."/>
            <person name="Kruger M."/>
            <person name="Marton T."/>
            <person name="Ropars J."/>
            <person name="Grigoriev I.V."/>
            <person name="Hainaut M."/>
            <person name="Henrissat B."/>
            <person name="Roux C."/>
            <person name="Martin F."/>
            <person name="Corradi N."/>
        </authorList>
    </citation>
    <scope>NUCLEOTIDE SEQUENCE [LARGE SCALE GENOMIC DNA]</scope>
    <source>
        <strain evidence="1 2">DAOM 197198</strain>
    </source>
</reference>
<protein>
    <submittedName>
        <fullName evidence="1">Uncharacterized protein</fullName>
    </submittedName>
</protein>
<evidence type="ECO:0000313" key="2">
    <source>
        <dbReference type="Proteomes" id="UP000018888"/>
    </source>
</evidence>
<comment type="caution">
    <text evidence="1">The sequence shown here is derived from an EMBL/GenBank/DDBJ whole genome shotgun (WGS) entry which is preliminary data.</text>
</comment>
<dbReference type="EMBL" id="AUPC02000003">
    <property type="protein sequence ID" value="POG82754.1"/>
    <property type="molecule type" value="Genomic_DNA"/>
</dbReference>
<name>A0A2P4QYM8_RHIID</name>
<proteinExistence type="predicted"/>
<dbReference type="AlphaFoldDB" id="A0A2P4QYM8"/>
<sequence length="92" mass="11011">MAEMQQILYGFLDYARRLMIQFGIKTEIEVTSWGRIVNIITKVYKKKLRDVTKSVMEAVIPIKRHYRKLFKQEFLLRPIVESMETNGFIRTL</sequence>